<dbReference type="GeneID" id="37205945"/>
<gene>
    <name evidence="2" type="ORF">BO88DRAFT_125272</name>
</gene>
<feature type="region of interest" description="Disordered" evidence="1">
    <location>
        <begin position="1"/>
        <end position="62"/>
    </location>
</feature>
<evidence type="ECO:0000313" key="3">
    <source>
        <dbReference type="Proteomes" id="UP000248405"/>
    </source>
</evidence>
<protein>
    <submittedName>
        <fullName evidence="2">Uncharacterized protein</fullName>
    </submittedName>
</protein>
<feature type="compositionally biased region" description="Basic and acidic residues" evidence="1">
    <location>
        <begin position="34"/>
        <end position="51"/>
    </location>
</feature>
<accession>A0A319B2V0</accession>
<feature type="compositionally biased region" description="Basic residues" evidence="1">
    <location>
        <begin position="1"/>
        <end position="15"/>
    </location>
</feature>
<evidence type="ECO:0000256" key="1">
    <source>
        <dbReference type="SAM" id="MobiDB-lite"/>
    </source>
</evidence>
<dbReference type="Proteomes" id="UP000248405">
    <property type="component" value="Unassembled WGS sequence"/>
</dbReference>
<sequence length="90" mass="10532">MPKFVPRQRKQKHKQREATTAPVDTNVAELAPVSKDEKEAKRQKLKEELRAQHAQVSSKKQKRLDKYIVRAPLYWPSSIVMSNTLYRKTS</sequence>
<keyword evidence="3" id="KW-1185">Reference proteome</keyword>
<dbReference type="RefSeq" id="XP_025559948.1">
    <property type="nucleotide sequence ID" value="XM_025701353.1"/>
</dbReference>
<evidence type="ECO:0000313" key="2">
    <source>
        <dbReference type="EMBL" id="PYH66154.1"/>
    </source>
</evidence>
<organism evidence="2 3">
    <name type="scientific">Aspergillus vadensis (strain CBS 113365 / IMI 142717 / IBT 24658)</name>
    <dbReference type="NCBI Taxonomy" id="1448311"/>
    <lineage>
        <taxon>Eukaryota</taxon>
        <taxon>Fungi</taxon>
        <taxon>Dikarya</taxon>
        <taxon>Ascomycota</taxon>
        <taxon>Pezizomycotina</taxon>
        <taxon>Eurotiomycetes</taxon>
        <taxon>Eurotiomycetidae</taxon>
        <taxon>Eurotiales</taxon>
        <taxon>Aspergillaceae</taxon>
        <taxon>Aspergillus</taxon>
        <taxon>Aspergillus subgen. Circumdati</taxon>
    </lineage>
</organism>
<reference evidence="2" key="1">
    <citation type="submission" date="2016-12" db="EMBL/GenBank/DDBJ databases">
        <title>The genomes of Aspergillus section Nigri reveals drivers in fungal speciation.</title>
        <authorList>
            <consortium name="DOE Joint Genome Institute"/>
            <person name="Vesth T.C."/>
            <person name="Nybo J."/>
            <person name="Theobald S."/>
            <person name="Brandl J."/>
            <person name="Frisvad J.C."/>
            <person name="Nielsen K.F."/>
            <person name="Lyhne E.K."/>
            <person name="Kogle M.E."/>
            <person name="Kuo A."/>
            <person name="Riley R."/>
            <person name="Clum A."/>
            <person name="Nolan M."/>
            <person name="Lipzen A."/>
            <person name="Salamov A."/>
            <person name="Henrissat B."/>
            <person name="Wiebenga A."/>
            <person name="De Vries R.P."/>
            <person name="Grigoriev I.V."/>
            <person name="Mortensen U.H."/>
            <person name="Andersen M.R."/>
            <person name="Baker S.E."/>
        </authorList>
    </citation>
    <scope>NUCLEOTIDE SEQUENCE [LARGE SCALE GENOMIC DNA]</scope>
    <source>
        <strain evidence="2">CBS 113365</strain>
    </source>
</reference>
<name>A0A319B2V0_ASPVC</name>
<dbReference type="AlphaFoldDB" id="A0A319B2V0"/>
<dbReference type="OrthoDB" id="5425038at2759"/>
<proteinExistence type="predicted"/>
<dbReference type="EMBL" id="KZ821635">
    <property type="protein sequence ID" value="PYH66154.1"/>
    <property type="molecule type" value="Genomic_DNA"/>
</dbReference>